<evidence type="ECO:0000256" key="4">
    <source>
        <dbReference type="ARBA" id="ARBA00023014"/>
    </source>
</evidence>
<dbReference type="Proteomes" id="UP000604475">
    <property type="component" value="Unassembled WGS sequence"/>
</dbReference>
<dbReference type="InterPro" id="IPR050612">
    <property type="entry name" value="Prok_Mopterin_Oxidored"/>
</dbReference>
<dbReference type="Gene3D" id="3.40.228.10">
    <property type="entry name" value="Dimethylsulfoxide Reductase, domain 2"/>
    <property type="match status" value="1"/>
</dbReference>
<evidence type="ECO:0000256" key="1">
    <source>
        <dbReference type="ARBA" id="ARBA00010312"/>
    </source>
</evidence>
<dbReference type="RefSeq" id="WP_203010165.1">
    <property type="nucleotide sequence ID" value="NZ_JADWYU010000099.1"/>
</dbReference>
<dbReference type="SUPFAM" id="SSF50692">
    <property type="entry name" value="ADC-like"/>
    <property type="match status" value="1"/>
</dbReference>
<dbReference type="GO" id="GO:0043546">
    <property type="term" value="F:molybdopterin cofactor binding"/>
    <property type="evidence" value="ECO:0007669"/>
    <property type="project" value="InterPro"/>
</dbReference>
<evidence type="ECO:0000313" key="7">
    <source>
        <dbReference type="EMBL" id="MBL7627387.1"/>
    </source>
</evidence>
<dbReference type="EMBL" id="JAEACQ010000160">
    <property type="protein sequence ID" value="MBL7627387.1"/>
    <property type="molecule type" value="Genomic_DNA"/>
</dbReference>
<dbReference type="GO" id="GO:0016491">
    <property type="term" value="F:oxidoreductase activity"/>
    <property type="evidence" value="ECO:0007669"/>
    <property type="project" value="InterPro"/>
</dbReference>
<proteinExistence type="inferred from homology"/>
<sequence length="762" mass="81041">MIAHSYCRICPALCGITVTVDDATGRVTSVDGDPDHPLSRGFTCSKGRALAEDHNAPDRLDGSLRRAGERWEPVSSDAAVAEIGDRLSEIVDRHGPRSVGLYVGTRGYEVLQLAGATAWLSGVGSPSLYSTYTIDQPAKDVARALHGSWPAGFQEWASSDVVMFVGNNPVVSATASYIGMPVTNPRRAIRERRRAGLKVIVIDPRRTETAALADIHLQPVPGTDGAVLAGMVHVILAEGLYDSAFTERYTEGLERLRAAVAPFHPEAAAARGGVAVDQLIAAARLFATAGRGCAIGGTGINMAPHPILSEYLLLCLNSLCGRYMRAGDQVANPGVLGGGRSLREGVRGPRQPWGKGPQPRVRGLSNLYDQLPAAALADEILTPGDGQLRALIVSGGNPLVALPDMAKSIEALSSLELLVTLDVRMTQTARLSDFLIAAPMSLERSDVTLASDLRFPKAFAQYAPAVVAPPGDLVEEWEFFWALARRMGTQWDLRGRIGMPVPINVADTFDPRVKPTTEQLWEILCTGSRIPLATLREHPHGLAPELPPVVVRPDERLDDGQRLALADPLMIDELAAVAAERTAVGPAPGQPTGRRRAGTTPPADAQDLPYLLISRRLSRYHNSWGQTLGDYRARHGGNPLRIHPLDQAELGLSDGDLVRVVSARGSVVAPVEQEDALRRGVVSMAHCWGAADGAGDPLVDGANTSMLVDTEASFSHVVGMPRQSAIPVRLRPLGPPAPGTDGNTQPGPAARRPPVAVTEAGA</sequence>
<dbReference type="Pfam" id="PF01568">
    <property type="entry name" value="Molydop_binding"/>
    <property type="match status" value="1"/>
</dbReference>
<dbReference type="SUPFAM" id="SSF53706">
    <property type="entry name" value="Formate dehydrogenase/DMSO reductase, domains 1-3"/>
    <property type="match status" value="1"/>
</dbReference>
<evidence type="ECO:0000259" key="6">
    <source>
        <dbReference type="PROSITE" id="PS51669"/>
    </source>
</evidence>
<dbReference type="PANTHER" id="PTHR43742:SF6">
    <property type="entry name" value="OXIDOREDUCTASE YYAE-RELATED"/>
    <property type="match status" value="1"/>
</dbReference>
<keyword evidence="4" id="KW-0411">Iron-sulfur</keyword>
<feature type="region of interest" description="Disordered" evidence="5">
    <location>
        <begin position="582"/>
        <end position="605"/>
    </location>
</feature>
<evidence type="ECO:0000256" key="5">
    <source>
        <dbReference type="SAM" id="MobiDB-lite"/>
    </source>
</evidence>
<feature type="compositionally biased region" description="Low complexity" evidence="5">
    <location>
        <begin position="748"/>
        <end position="762"/>
    </location>
</feature>
<gene>
    <name evidence="7" type="ORF">I7412_09435</name>
</gene>
<dbReference type="InterPro" id="IPR006657">
    <property type="entry name" value="MoPterin_dinucl-bd_dom"/>
</dbReference>
<protein>
    <submittedName>
        <fullName evidence="7">Molybdopterin-dependent oxidoreductase</fullName>
    </submittedName>
</protein>
<dbReference type="Gene3D" id="3.40.50.740">
    <property type="match status" value="1"/>
</dbReference>
<evidence type="ECO:0000313" key="8">
    <source>
        <dbReference type="Proteomes" id="UP000604475"/>
    </source>
</evidence>
<keyword evidence="8" id="KW-1185">Reference proteome</keyword>
<dbReference type="Gene3D" id="2.40.40.20">
    <property type="match status" value="1"/>
</dbReference>
<accession>A0A937RCL4</accession>
<keyword evidence="3" id="KW-0408">Iron</keyword>
<keyword evidence="2" id="KW-0479">Metal-binding</keyword>
<dbReference type="PANTHER" id="PTHR43742">
    <property type="entry name" value="TRIMETHYLAMINE-N-OXIDE REDUCTASE"/>
    <property type="match status" value="1"/>
</dbReference>
<comment type="caution">
    <text evidence="7">The sequence shown here is derived from an EMBL/GenBank/DDBJ whole genome shotgun (WGS) entry which is preliminary data.</text>
</comment>
<dbReference type="Pfam" id="PF00384">
    <property type="entry name" value="Molybdopterin"/>
    <property type="match status" value="1"/>
</dbReference>
<feature type="region of interest" description="Disordered" evidence="5">
    <location>
        <begin position="731"/>
        <end position="762"/>
    </location>
</feature>
<feature type="domain" description="4Fe-4S Mo/W bis-MGD-type" evidence="6">
    <location>
        <begin position="1"/>
        <end position="58"/>
    </location>
</feature>
<comment type="similarity">
    <text evidence="1">Belongs to the prokaryotic molybdopterin-containing oxidoreductase family.</text>
</comment>
<evidence type="ECO:0000256" key="3">
    <source>
        <dbReference type="ARBA" id="ARBA00023004"/>
    </source>
</evidence>
<name>A0A937RCL4_9ACTN</name>
<dbReference type="Pfam" id="PF04879">
    <property type="entry name" value="Molybdop_Fe4S4"/>
    <property type="match status" value="1"/>
</dbReference>
<dbReference type="Gene3D" id="2.20.25.90">
    <property type="entry name" value="ADC-like domains"/>
    <property type="match status" value="1"/>
</dbReference>
<dbReference type="SMART" id="SM00926">
    <property type="entry name" value="Molybdop_Fe4S4"/>
    <property type="match status" value="1"/>
</dbReference>
<organism evidence="7 8">
    <name type="scientific">Frankia nepalensis</name>
    <dbReference type="NCBI Taxonomy" id="1836974"/>
    <lineage>
        <taxon>Bacteria</taxon>
        <taxon>Bacillati</taxon>
        <taxon>Actinomycetota</taxon>
        <taxon>Actinomycetes</taxon>
        <taxon>Frankiales</taxon>
        <taxon>Frankiaceae</taxon>
        <taxon>Frankia</taxon>
    </lineage>
</organism>
<dbReference type="PROSITE" id="PS51669">
    <property type="entry name" value="4FE4S_MOW_BIS_MGD"/>
    <property type="match status" value="1"/>
</dbReference>
<dbReference type="GO" id="GO:0046872">
    <property type="term" value="F:metal ion binding"/>
    <property type="evidence" value="ECO:0007669"/>
    <property type="project" value="UniProtKB-KW"/>
</dbReference>
<reference evidence="7" key="1">
    <citation type="submission" date="2020-12" db="EMBL/GenBank/DDBJ databases">
        <title>Genomic characterization of non-nitrogen-fixing Frankia strains.</title>
        <authorList>
            <person name="Carlos-Shanley C."/>
            <person name="Guerra T."/>
            <person name="Hahn D."/>
        </authorList>
    </citation>
    <scope>NUCLEOTIDE SEQUENCE</scope>
    <source>
        <strain evidence="7">CN6</strain>
    </source>
</reference>
<dbReference type="InterPro" id="IPR006656">
    <property type="entry name" value="Mopterin_OxRdtase"/>
</dbReference>
<dbReference type="AlphaFoldDB" id="A0A937RCL4"/>
<dbReference type="GO" id="GO:0051536">
    <property type="term" value="F:iron-sulfur cluster binding"/>
    <property type="evidence" value="ECO:0007669"/>
    <property type="project" value="UniProtKB-KW"/>
</dbReference>
<evidence type="ECO:0000256" key="2">
    <source>
        <dbReference type="ARBA" id="ARBA00022723"/>
    </source>
</evidence>
<dbReference type="InterPro" id="IPR006963">
    <property type="entry name" value="Mopterin_OxRdtase_4Fe-4S_dom"/>
</dbReference>
<dbReference type="InterPro" id="IPR009010">
    <property type="entry name" value="Asp_de-COase-like_dom_sf"/>
</dbReference>